<dbReference type="Gene3D" id="1.20.140.10">
    <property type="entry name" value="Butyryl-CoA Dehydrogenase, subunit A, domain 3"/>
    <property type="match status" value="1"/>
</dbReference>
<comment type="similarity">
    <text evidence="2 6">Belongs to the acyl-CoA dehydrogenase family.</text>
</comment>
<protein>
    <submittedName>
        <fullName evidence="9">Acyl-CoA dehydrogenase</fullName>
    </submittedName>
</protein>
<evidence type="ECO:0000259" key="7">
    <source>
        <dbReference type="Pfam" id="PF00441"/>
    </source>
</evidence>
<comment type="caution">
    <text evidence="9">The sequence shown here is derived from an EMBL/GenBank/DDBJ whole genome shotgun (WGS) entry which is preliminary data.</text>
</comment>
<dbReference type="InterPro" id="IPR036250">
    <property type="entry name" value="AcylCo_DH-like_C"/>
</dbReference>
<keyword evidence="10" id="KW-1185">Reference proteome</keyword>
<comment type="cofactor">
    <cofactor evidence="1 6">
        <name>FAD</name>
        <dbReference type="ChEBI" id="CHEBI:57692"/>
    </cofactor>
</comment>
<dbReference type="Proteomes" id="UP000598997">
    <property type="component" value="Unassembled WGS sequence"/>
</dbReference>
<reference evidence="9 10" key="1">
    <citation type="journal article" date="2014" name="Int. J. Syst. Evol. Microbiol.">
        <title>Complete genome sequence of Corynebacterium casei LMG S-19264T (=DSM 44701T), isolated from a smear-ripened cheese.</title>
        <authorList>
            <consortium name="US DOE Joint Genome Institute (JGI-PGF)"/>
            <person name="Walter F."/>
            <person name="Albersmeier A."/>
            <person name="Kalinowski J."/>
            <person name="Ruckert C."/>
        </authorList>
    </citation>
    <scope>NUCLEOTIDE SEQUENCE [LARGE SCALE GENOMIC DNA]</scope>
    <source>
        <strain evidence="9 10">CGMCC 1.15358</strain>
    </source>
</reference>
<evidence type="ECO:0000313" key="10">
    <source>
        <dbReference type="Proteomes" id="UP000598997"/>
    </source>
</evidence>
<evidence type="ECO:0000256" key="3">
    <source>
        <dbReference type="ARBA" id="ARBA00022630"/>
    </source>
</evidence>
<dbReference type="GO" id="GO:0050660">
    <property type="term" value="F:flavin adenine dinucleotide binding"/>
    <property type="evidence" value="ECO:0007669"/>
    <property type="project" value="InterPro"/>
</dbReference>
<gene>
    <name evidence="9" type="ORF">GCM10010989_30770</name>
</gene>
<evidence type="ECO:0000256" key="2">
    <source>
        <dbReference type="ARBA" id="ARBA00009347"/>
    </source>
</evidence>
<organism evidence="9 10">
    <name type="scientific">Croceicoccus pelagius</name>
    <dbReference type="NCBI Taxonomy" id="1703341"/>
    <lineage>
        <taxon>Bacteria</taxon>
        <taxon>Pseudomonadati</taxon>
        <taxon>Pseudomonadota</taxon>
        <taxon>Alphaproteobacteria</taxon>
        <taxon>Sphingomonadales</taxon>
        <taxon>Erythrobacteraceae</taxon>
        <taxon>Croceicoccus</taxon>
    </lineage>
</organism>
<dbReference type="EMBL" id="BMIO01000021">
    <property type="protein sequence ID" value="GGD54450.1"/>
    <property type="molecule type" value="Genomic_DNA"/>
</dbReference>
<accession>A0A916YP64</accession>
<keyword evidence="3 6" id="KW-0285">Flavoprotein</keyword>
<dbReference type="SUPFAM" id="SSF47203">
    <property type="entry name" value="Acyl-CoA dehydrogenase C-terminal domain-like"/>
    <property type="match status" value="1"/>
</dbReference>
<feature type="domain" description="Acyl-CoA oxidase/dehydrogenase middle" evidence="8">
    <location>
        <begin position="132"/>
        <end position="204"/>
    </location>
</feature>
<dbReference type="PANTHER" id="PTHR48083:SF13">
    <property type="entry name" value="ACYL-COA DEHYDROGENASE FAMILY MEMBER 11"/>
    <property type="match status" value="1"/>
</dbReference>
<evidence type="ECO:0000256" key="5">
    <source>
        <dbReference type="ARBA" id="ARBA00023002"/>
    </source>
</evidence>
<evidence type="ECO:0000256" key="1">
    <source>
        <dbReference type="ARBA" id="ARBA00001974"/>
    </source>
</evidence>
<dbReference type="InterPro" id="IPR006091">
    <property type="entry name" value="Acyl-CoA_Oxase/DH_mid-dom"/>
</dbReference>
<dbReference type="SUPFAM" id="SSF56645">
    <property type="entry name" value="Acyl-CoA dehydrogenase NM domain-like"/>
    <property type="match status" value="1"/>
</dbReference>
<name>A0A916YP64_9SPHN</name>
<dbReference type="Gene3D" id="2.40.110.10">
    <property type="entry name" value="Butyryl-CoA Dehydrogenase, subunit A, domain 2"/>
    <property type="match status" value="1"/>
</dbReference>
<dbReference type="AlphaFoldDB" id="A0A916YP64"/>
<dbReference type="RefSeq" id="WP_066762337.1">
    <property type="nucleotide sequence ID" value="NZ_BMIO01000021.1"/>
</dbReference>
<dbReference type="InterPro" id="IPR009075">
    <property type="entry name" value="AcylCo_DH/oxidase_C"/>
</dbReference>
<keyword evidence="4 6" id="KW-0274">FAD</keyword>
<dbReference type="Pfam" id="PF02770">
    <property type="entry name" value="Acyl-CoA_dh_M"/>
    <property type="match status" value="1"/>
</dbReference>
<dbReference type="GO" id="GO:0033539">
    <property type="term" value="P:fatty acid beta-oxidation using acyl-CoA dehydrogenase"/>
    <property type="evidence" value="ECO:0007669"/>
    <property type="project" value="TreeGrafter"/>
</dbReference>
<evidence type="ECO:0000256" key="6">
    <source>
        <dbReference type="RuleBase" id="RU362125"/>
    </source>
</evidence>
<dbReference type="InterPro" id="IPR050741">
    <property type="entry name" value="Acyl-CoA_dehydrogenase"/>
</dbReference>
<evidence type="ECO:0000259" key="8">
    <source>
        <dbReference type="Pfam" id="PF02770"/>
    </source>
</evidence>
<dbReference type="OrthoDB" id="9780544at2"/>
<keyword evidence="5 6" id="KW-0560">Oxidoreductase</keyword>
<evidence type="ECO:0000313" key="9">
    <source>
        <dbReference type="EMBL" id="GGD54450.1"/>
    </source>
</evidence>
<dbReference type="InterPro" id="IPR037069">
    <property type="entry name" value="AcylCoA_DH/ox_N_sf"/>
</dbReference>
<dbReference type="GO" id="GO:0005737">
    <property type="term" value="C:cytoplasm"/>
    <property type="evidence" value="ECO:0007669"/>
    <property type="project" value="TreeGrafter"/>
</dbReference>
<proteinExistence type="inferred from homology"/>
<dbReference type="InterPro" id="IPR009100">
    <property type="entry name" value="AcylCoA_DH/oxidase_NM_dom_sf"/>
</dbReference>
<feature type="domain" description="Acyl-CoA dehydrogenase/oxidase C-terminal" evidence="7">
    <location>
        <begin position="238"/>
        <end position="385"/>
    </location>
</feature>
<dbReference type="GO" id="GO:0003995">
    <property type="term" value="F:acyl-CoA dehydrogenase activity"/>
    <property type="evidence" value="ECO:0007669"/>
    <property type="project" value="TreeGrafter"/>
</dbReference>
<dbReference type="Gene3D" id="1.10.540.10">
    <property type="entry name" value="Acyl-CoA dehydrogenase/oxidase, N-terminal domain"/>
    <property type="match status" value="1"/>
</dbReference>
<evidence type="ECO:0000256" key="4">
    <source>
        <dbReference type="ARBA" id="ARBA00022827"/>
    </source>
</evidence>
<sequence length="392" mass="42535">MTAMSENSSFNIAERVEHFVRSIVTPYEADDRRTAHGPQEELVHELRAKAREAGLFNPHISAGGEALCHREMVPILRASGLSPLGPLALNTAAPDEGNVHLLSKIATGSQRVRFLEPLLAGKRSAFLMSEPASEGGAGSDPTMLKTIAHRHNDTWVINGRKAFITGFAGAEAAILMARTDRGDGKMAATMFLVKLPNSAIHIDRVPVTIDNSMPGGHATLTITNLIVSDEDILGAPHEGFAYAQLRLAPARLTHCMRWLGAATRAHEIATEYAVGRRAFGKSLIEHEGVGFMLADNRIALKQSELMIGWCADLLDTGEKASIESSMVKVAVSEALFSVADRCVQIMGGTGVSADTVVEQIFREIRAFRIYDGPTEVHKWSIARQIARESERP</sequence>
<dbReference type="Pfam" id="PF00441">
    <property type="entry name" value="Acyl-CoA_dh_1"/>
    <property type="match status" value="1"/>
</dbReference>
<dbReference type="PANTHER" id="PTHR48083">
    <property type="entry name" value="MEDIUM-CHAIN SPECIFIC ACYL-COA DEHYDROGENASE, MITOCHONDRIAL-RELATED"/>
    <property type="match status" value="1"/>
</dbReference>
<dbReference type="InterPro" id="IPR046373">
    <property type="entry name" value="Acyl-CoA_Oxase/DH_mid-dom_sf"/>
</dbReference>